<dbReference type="InterPro" id="IPR015940">
    <property type="entry name" value="UBA"/>
</dbReference>
<reference evidence="4" key="1">
    <citation type="submission" date="2023-10" db="EMBL/GenBank/DDBJ databases">
        <authorList>
            <person name="Chen Y."/>
            <person name="Shah S."/>
            <person name="Dougan E. K."/>
            <person name="Thang M."/>
            <person name="Chan C."/>
        </authorList>
    </citation>
    <scope>NUCLEOTIDE SEQUENCE [LARGE SCALE GENOMIC DNA]</scope>
</reference>
<keyword evidence="2" id="KW-0812">Transmembrane</keyword>
<keyword evidence="2" id="KW-1133">Transmembrane helix</keyword>
<feature type="compositionally biased region" description="Low complexity" evidence="1">
    <location>
        <begin position="844"/>
        <end position="871"/>
    </location>
</feature>
<dbReference type="EMBL" id="CAUYUJ010021010">
    <property type="protein sequence ID" value="CAK0901987.1"/>
    <property type="molecule type" value="Genomic_DNA"/>
</dbReference>
<keyword evidence="5" id="KW-1185">Reference proteome</keyword>
<feature type="non-terminal residue" evidence="4">
    <location>
        <position position="980"/>
    </location>
</feature>
<feature type="transmembrane region" description="Helical" evidence="2">
    <location>
        <begin position="543"/>
        <end position="563"/>
    </location>
</feature>
<feature type="transmembrane region" description="Helical" evidence="2">
    <location>
        <begin position="412"/>
        <end position="433"/>
    </location>
</feature>
<organism evidence="4 5">
    <name type="scientific">Prorocentrum cordatum</name>
    <dbReference type="NCBI Taxonomy" id="2364126"/>
    <lineage>
        <taxon>Eukaryota</taxon>
        <taxon>Sar</taxon>
        <taxon>Alveolata</taxon>
        <taxon>Dinophyceae</taxon>
        <taxon>Prorocentrales</taxon>
        <taxon>Prorocentraceae</taxon>
        <taxon>Prorocentrum</taxon>
    </lineage>
</organism>
<gene>
    <name evidence="4" type="ORF">PCOR1329_LOCUS78764</name>
</gene>
<protein>
    <recommendedName>
        <fullName evidence="3">UBA domain-containing protein</fullName>
    </recommendedName>
</protein>
<feature type="region of interest" description="Disordered" evidence="1">
    <location>
        <begin position="63"/>
        <end position="110"/>
    </location>
</feature>
<evidence type="ECO:0000256" key="2">
    <source>
        <dbReference type="SAM" id="Phobius"/>
    </source>
</evidence>
<feature type="domain" description="UBA" evidence="3">
    <location>
        <begin position="703"/>
        <end position="743"/>
    </location>
</feature>
<feature type="transmembrane region" description="Helical" evidence="2">
    <location>
        <begin position="220"/>
        <end position="238"/>
    </location>
</feature>
<sequence>MSAQRVRSPAGARASLAQDTLRLEGVLWELKADLGESLRAQTAELRGQLEAQTELLLQALAPSRGAGQPAPPRCTASPTPAPATVEPDSPASSAGTGKRPASYGSASPRKVGHASSNAELFAVHFEQHWRACRTEMSTSARFNVREFLRTLVFESLPYFISGPLLVLAGDRDGARARYAWPYSVGKMWVDLNGTALFWLYFICQLLWYPLPDVNIWDATFLLLLMMCRSSTVSVKYALYGEKARERMRSAWYVKFKRILVSTMSGHILNFDGIQCVALLEQACLSQVRADCDLSTGTVRFFCKEDAERCAAVAAGLIQQVADVEAGMTGAGSPDDPRAGAPDGCTPPAAGPGCPAHCHFECLTEEARGILARCIPALLRARDDECQVSTFAYALYLLHASHSISQRTGQARWAPFFVVGSLIGWLPVVMRALLGEPAFGTSARANFLLGVHPVVYSFFASTLLYYAWAPCLFRYRQYRLEDLMLKSMLLPQDRQPVRIKWRRDTMKTPRLDMTVPDNVLGWAAVWRVLHGGGFHSAFQIRSNVYCMITFGAVIVGTTLQTVAFELNMDPFPLPSKVQAFVSLGLSAAFVSLHLLLAHFSNCLATELGAGLHSHRMNIAAIMKTEAVEDRQDELRTSFEYLDALEAETSAKACAHPVTVGFVKGDIVRLYTILTVFSVLLYTDLNRLRQMVDDASLPDREDAGELDEDILQQLVIYGFSREYAVKSLCNNKHNHATTSYHLIKEKLLRSAGQSEQDTTTAALADLEAAFDGGAEAGPCWPPPPPSPTEAQAVAALARGRLRSRRSAATRRRGGGDGQPGRERHAWGRRAPCWHQQHPEAAPVLQRRPGPAGRRGVVRRAGGAAHRARAPAGRRAGGRQRGRGERAGALRARRGRRRRRGDVGAGDVPGVLRLRDSAAGHRARGGPRAEGARPAVPSAFRLRGALRRGRWRAPPGGGGPGGCRWWLRPAAVAGVWRPEALQG</sequence>
<evidence type="ECO:0000259" key="3">
    <source>
        <dbReference type="PROSITE" id="PS50030"/>
    </source>
</evidence>
<keyword evidence="2" id="KW-0472">Membrane</keyword>
<proteinExistence type="predicted"/>
<evidence type="ECO:0000256" key="1">
    <source>
        <dbReference type="SAM" id="MobiDB-lite"/>
    </source>
</evidence>
<feature type="compositionally biased region" description="Basic residues" evidence="1">
    <location>
        <begin position="888"/>
        <end position="897"/>
    </location>
</feature>
<evidence type="ECO:0000313" key="5">
    <source>
        <dbReference type="Proteomes" id="UP001189429"/>
    </source>
</evidence>
<comment type="caution">
    <text evidence="4">The sequence shown here is derived from an EMBL/GenBank/DDBJ whole genome shotgun (WGS) entry which is preliminary data.</text>
</comment>
<feature type="transmembrane region" description="Helical" evidence="2">
    <location>
        <begin position="453"/>
        <end position="474"/>
    </location>
</feature>
<evidence type="ECO:0000313" key="4">
    <source>
        <dbReference type="EMBL" id="CAK0901987.1"/>
    </source>
</evidence>
<name>A0ABN9XUL5_9DINO</name>
<feature type="region of interest" description="Disordered" evidence="1">
    <location>
        <begin position="797"/>
        <end position="934"/>
    </location>
</feature>
<dbReference type="PROSITE" id="PS50030">
    <property type="entry name" value="UBA"/>
    <property type="match status" value="1"/>
</dbReference>
<feature type="compositionally biased region" description="Basic residues" evidence="1">
    <location>
        <begin position="797"/>
        <end position="810"/>
    </location>
</feature>
<feature type="transmembrane region" description="Helical" evidence="2">
    <location>
        <begin position="187"/>
        <end position="208"/>
    </location>
</feature>
<accession>A0ABN9XUL5</accession>
<dbReference type="CDD" id="cd14335">
    <property type="entry name" value="UBA_SnRK1_plant"/>
    <property type="match status" value="1"/>
</dbReference>
<dbReference type="Proteomes" id="UP001189429">
    <property type="component" value="Unassembled WGS sequence"/>
</dbReference>